<dbReference type="Proteomes" id="UP000191500">
    <property type="component" value="Unassembled WGS sequence"/>
</dbReference>
<accession>A0A1V6URU7</accession>
<evidence type="ECO:0000313" key="3">
    <source>
        <dbReference type="Proteomes" id="UP000191500"/>
    </source>
</evidence>
<evidence type="ECO:0008006" key="4">
    <source>
        <dbReference type="Google" id="ProtNLM"/>
    </source>
</evidence>
<comment type="caution">
    <text evidence="2">The sequence shown here is derived from an EMBL/GenBank/DDBJ whole genome shotgun (WGS) entry which is preliminary data.</text>
</comment>
<reference evidence="3" key="1">
    <citation type="journal article" date="2017" name="Nat. Microbiol.">
        <title>Global analysis of biosynthetic gene clusters reveals vast potential of secondary metabolite production in Penicillium species.</title>
        <authorList>
            <person name="Nielsen J.C."/>
            <person name="Grijseels S."/>
            <person name="Prigent S."/>
            <person name="Ji B."/>
            <person name="Dainat J."/>
            <person name="Nielsen K.F."/>
            <person name="Frisvad J.C."/>
            <person name="Workman M."/>
            <person name="Nielsen J."/>
        </authorList>
    </citation>
    <scope>NUCLEOTIDE SEQUENCE [LARGE SCALE GENOMIC DNA]</scope>
    <source>
        <strain evidence="3">IBT 31321</strain>
    </source>
</reference>
<proteinExistence type="predicted"/>
<keyword evidence="1" id="KW-1133">Transmembrane helix</keyword>
<name>A0A1V6URU7_9EURO</name>
<keyword evidence="1" id="KW-0812">Transmembrane</keyword>
<sequence length="189" mass="21061">MCQSALYTAAYTDRYKLCVLLLWIFHSISTSYTISLYQMSLYQVNMKFTLPLLLAASAALAVPIFERDNSIQISDFWARASAGSSGSMHFVVTDSNYPEDTPTDCNLLWSYGSSPNERARCNNSQYFIHFPDGAVDFNRFTLGLERVSGPIAENGQVLLESGTEWSCVENPESNVQLSCSYDGVLNMPV</sequence>
<protein>
    <recommendedName>
        <fullName evidence="4">AA1-like domain-containing protein</fullName>
    </recommendedName>
</protein>
<dbReference type="EMBL" id="MDDG01000005">
    <property type="protein sequence ID" value="OQE41146.1"/>
    <property type="molecule type" value="Genomic_DNA"/>
</dbReference>
<organism evidence="2 3">
    <name type="scientific">Penicillium coprophilum</name>
    <dbReference type="NCBI Taxonomy" id="36646"/>
    <lineage>
        <taxon>Eukaryota</taxon>
        <taxon>Fungi</taxon>
        <taxon>Dikarya</taxon>
        <taxon>Ascomycota</taxon>
        <taxon>Pezizomycotina</taxon>
        <taxon>Eurotiomycetes</taxon>
        <taxon>Eurotiomycetidae</taxon>
        <taxon>Eurotiales</taxon>
        <taxon>Aspergillaceae</taxon>
        <taxon>Penicillium</taxon>
    </lineage>
</organism>
<evidence type="ECO:0000256" key="1">
    <source>
        <dbReference type="SAM" id="Phobius"/>
    </source>
</evidence>
<feature type="transmembrane region" description="Helical" evidence="1">
    <location>
        <begin position="17"/>
        <end position="36"/>
    </location>
</feature>
<gene>
    <name evidence="2" type="ORF">PENCOP_c005G01903</name>
</gene>
<dbReference type="AlphaFoldDB" id="A0A1V6URU7"/>
<keyword evidence="1" id="KW-0472">Membrane</keyword>
<keyword evidence="3" id="KW-1185">Reference proteome</keyword>
<evidence type="ECO:0000313" key="2">
    <source>
        <dbReference type="EMBL" id="OQE41146.1"/>
    </source>
</evidence>